<evidence type="ECO:0000313" key="1">
    <source>
        <dbReference type="EMBL" id="MFI7873454.1"/>
    </source>
</evidence>
<accession>A0ABW8BEJ6</accession>
<reference evidence="1 2" key="1">
    <citation type="submission" date="2024-07" db="EMBL/GenBank/DDBJ databases">
        <title>Whole genome sequencing of Prodigiosin pigment-producing Streptomyces salinarius isolated from rhizosphere soil of Arachis hypogaea.</title>
        <authorList>
            <person name="Vidhya A."/>
            <person name="Ramya S."/>
        </authorList>
    </citation>
    <scope>NUCLEOTIDE SEQUENCE [LARGE SCALE GENOMIC DNA]</scope>
    <source>
        <strain evidence="1 2">VRMG2420</strain>
    </source>
</reference>
<dbReference type="PANTHER" id="PTHR39624">
    <property type="entry name" value="PROTEIN INVOLVED IN RIMO-MEDIATED BETA-METHYLTHIOLATION OF RIBOSOMAL PROTEIN S12 YCAO"/>
    <property type="match status" value="1"/>
</dbReference>
<sequence>MKLHTRCGRTLNVTRFTPQGLPTRMSRVVLDTSFASYDQDELWTSLTAEEARRLAGLLLLQAAAVESGPRAVPGVVEAVSVAGDAYAIRARGHVLTVDQPLTEGGTDTAPTPVELFVAAVAACAAHYAGGFLDRHGADREGFSVRAEFQMADDRPPRVASLNLTVTAPTLPAEKQDALRAVVSHCTVTNTLAQAPEVALTVRSAVSGETVRDTETTQR</sequence>
<keyword evidence="1" id="KW-0560">Oxidoreductase</keyword>
<keyword evidence="2" id="KW-1185">Reference proteome</keyword>
<dbReference type="InterPro" id="IPR015946">
    <property type="entry name" value="KH_dom-like_a/b"/>
</dbReference>
<dbReference type="EC" id="1.11.1.-" evidence="1"/>
<dbReference type="Proteomes" id="UP001614264">
    <property type="component" value="Unassembled WGS sequence"/>
</dbReference>
<evidence type="ECO:0000313" key="2">
    <source>
        <dbReference type="Proteomes" id="UP001614264"/>
    </source>
</evidence>
<dbReference type="InterPro" id="IPR036102">
    <property type="entry name" value="OsmC/Ohrsf"/>
</dbReference>
<keyword evidence="1" id="KW-0575">Peroxidase</keyword>
<name>A0ABW8BEJ6_9ACTN</name>
<dbReference type="EMBL" id="JBITPR010000046">
    <property type="protein sequence ID" value="MFI7873454.1"/>
    <property type="molecule type" value="Genomic_DNA"/>
</dbReference>
<dbReference type="GO" id="GO:0004601">
    <property type="term" value="F:peroxidase activity"/>
    <property type="evidence" value="ECO:0007669"/>
    <property type="project" value="UniProtKB-KW"/>
</dbReference>
<proteinExistence type="predicted"/>
<protein>
    <submittedName>
        <fullName evidence="1">OsmC family protein</fullName>
        <ecNumber evidence="1">1.11.1.-</ecNumber>
    </submittedName>
</protein>
<comment type="caution">
    <text evidence="1">The sequence shown here is derived from an EMBL/GenBank/DDBJ whole genome shotgun (WGS) entry which is preliminary data.</text>
</comment>
<dbReference type="SUPFAM" id="SSF82784">
    <property type="entry name" value="OsmC-like"/>
    <property type="match status" value="1"/>
</dbReference>
<gene>
    <name evidence="1" type="ORF">AB4829_22960</name>
</gene>
<dbReference type="Pfam" id="PF02566">
    <property type="entry name" value="OsmC"/>
    <property type="match status" value="1"/>
</dbReference>
<dbReference type="InterPro" id="IPR003718">
    <property type="entry name" value="OsmC/Ohr_fam"/>
</dbReference>
<dbReference type="PANTHER" id="PTHR39624:SF2">
    <property type="entry name" value="OSMC-LIKE PROTEIN"/>
    <property type="match status" value="1"/>
</dbReference>
<dbReference type="RefSeq" id="WP_102931683.1">
    <property type="nucleotide sequence ID" value="NZ_JBITPR010000046.1"/>
</dbReference>
<dbReference type="Gene3D" id="3.30.300.20">
    <property type="match status" value="1"/>
</dbReference>
<organism evidence="1 2">
    <name type="scientific">Streptomyces salinarius</name>
    <dbReference type="NCBI Taxonomy" id="2762598"/>
    <lineage>
        <taxon>Bacteria</taxon>
        <taxon>Bacillati</taxon>
        <taxon>Actinomycetota</taxon>
        <taxon>Actinomycetes</taxon>
        <taxon>Kitasatosporales</taxon>
        <taxon>Streptomycetaceae</taxon>
        <taxon>Streptomyces</taxon>
    </lineage>
</organism>